<keyword evidence="8" id="KW-0811">Translocation</keyword>
<keyword evidence="5 10" id="KW-0812">Transmembrane</keyword>
<accession>A0A381URC2</accession>
<dbReference type="GO" id="GO:0015450">
    <property type="term" value="F:protein-transporting ATPase activity"/>
    <property type="evidence" value="ECO:0007669"/>
    <property type="project" value="InterPro"/>
</dbReference>
<dbReference type="PRINTS" id="PR01651">
    <property type="entry name" value="SECGEXPORT"/>
</dbReference>
<evidence type="ECO:0000256" key="4">
    <source>
        <dbReference type="ARBA" id="ARBA00022475"/>
    </source>
</evidence>
<protein>
    <recommendedName>
        <fullName evidence="12">Protein-export membrane protein SecG</fullName>
    </recommendedName>
</protein>
<keyword evidence="9 10" id="KW-0472">Membrane</keyword>
<organism evidence="11">
    <name type="scientific">marine metagenome</name>
    <dbReference type="NCBI Taxonomy" id="408172"/>
    <lineage>
        <taxon>unclassified sequences</taxon>
        <taxon>metagenomes</taxon>
        <taxon>ecological metagenomes</taxon>
    </lineage>
</organism>
<comment type="similarity">
    <text evidence="2">Belongs to the SecG family.</text>
</comment>
<comment type="subcellular location">
    <subcellularLocation>
        <location evidence="1">Cell membrane</location>
        <topology evidence="1">Multi-pass membrane protein</topology>
    </subcellularLocation>
</comment>
<evidence type="ECO:0000256" key="6">
    <source>
        <dbReference type="ARBA" id="ARBA00022927"/>
    </source>
</evidence>
<name>A0A381URC2_9ZZZZ</name>
<evidence type="ECO:0000256" key="8">
    <source>
        <dbReference type="ARBA" id="ARBA00023010"/>
    </source>
</evidence>
<reference evidence="11" key="1">
    <citation type="submission" date="2018-05" db="EMBL/GenBank/DDBJ databases">
        <authorList>
            <person name="Lanie J.A."/>
            <person name="Ng W.-L."/>
            <person name="Kazmierczak K.M."/>
            <person name="Andrzejewski T.M."/>
            <person name="Davidsen T.M."/>
            <person name="Wayne K.J."/>
            <person name="Tettelin H."/>
            <person name="Glass J.I."/>
            <person name="Rusch D."/>
            <person name="Podicherti R."/>
            <person name="Tsui H.-C.T."/>
            <person name="Winkler M.E."/>
        </authorList>
    </citation>
    <scope>NUCLEOTIDE SEQUENCE</scope>
</reference>
<keyword evidence="7 10" id="KW-1133">Transmembrane helix</keyword>
<proteinExistence type="inferred from homology"/>
<keyword evidence="3" id="KW-0813">Transport</keyword>
<dbReference type="AlphaFoldDB" id="A0A381URC2"/>
<dbReference type="GO" id="GO:0009306">
    <property type="term" value="P:protein secretion"/>
    <property type="evidence" value="ECO:0007669"/>
    <property type="project" value="InterPro"/>
</dbReference>
<evidence type="ECO:0000256" key="3">
    <source>
        <dbReference type="ARBA" id="ARBA00022448"/>
    </source>
</evidence>
<evidence type="ECO:0000256" key="7">
    <source>
        <dbReference type="ARBA" id="ARBA00022989"/>
    </source>
</evidence>
<dbReference type="InterPro" id="IPR004692">
    <property type="entry name" value="SecG"/>
</dbReference>
<evidence type="ECO:0000256" key="10">
    <source>
        <dbReference type="SAM" id="Phobius"/>
    </source>
</evidence>
<dbReference type="PANTHER" id="PTHR34182:SF1">
    <property type="entry name" value="PROTEIN-EXPORT MEMBRANE PROTEIN SECG"/>
    <property type="match status" value="1"/>
</dbReference>
<dbReference type="EMBL" id="UINC01006972">
    <property type="protein sequence ID" value="SVA30715.1"/>
    <property type="molecule type" value="Genomic_DNA"/>
</dbReference>
<dbReference type="NCBIfam" id="TIGR00810">
    <property type="entry name" value="secG"/>
    <property type="match status" value="1"/>
</dbReference>
<evidence type="ECO:0000256" key="1">
    <source>
        <dbReference type="ARBA" id="ARBA00004651"/>
    </source>
</evidence>
<dbReference type="GO" id="GO:0005886">
    <property type="term" value="C:plasma membrane"/>
    <property type="evidence" value="ECO:0007669"/>
    <property type="project" value="UniProtKB-SubCell"/>
</dbReference>
<evidence type="ECO:0000256" key="5">
    <source>
        <dbReference type="ARBA" id="ARBA00022692"/>
    </source>
</evidence>
<dbReference type="GO" id="GO:0043952">
    <property type="term" value="P:protein transport by the Sec complex"/>
    <property type="evidence" value="ECO:0007669"/>
    <property type="project" value="TreeGrafter"/>
</dbReference>
<feature type="transmembrane region" description="Helical" evidence="10">
    <location>
        <begin position="54"/>
        <end position="76"/>
    </location>
</feature>
<evidence type="ECO:0008006" key="12">
    <source>
        <dbReference type="Google" id="ProtNLM"/>
    </source>
</evidence>
<keyword evidence="4" id="KW-1003">Cell membrane</keyword>
<evidence type="ECO:0000313" key="11">
    <source>
        <dbReference type="EMBL" id="SVA30715.1"/>
    </source>
</evidence>
<evidence type="ECO:0000256" key="9">
    <source>
        <dbReference type="ARBA" id="ARBA00023136"/>
    </source>
</evidence>
<feature type="transmembrane region" description="Helical" evidence="10">
    <location>
        <begin position="6"/>
        <end position="22"/>
    </location>
</feature>
<keyword evidence="6" id="KW-0653">Protein transport</keyword>
<sequence>MYGFLVFLHVIVSILLVIVILMQASKGGGLAGTFGGASTAIFGGRGAGSFLSKVTVGLAATFMMLAILISLVNVPTDSGDSIVRKMAGEEVVSPAADLPVPLSLPQEDEKEQ</sequence>
<evidence type="ECO:0000256" key="2">
    <source>
        <dbReference type="ARBA" id="ARBA00008445"/>
    </source>
</evidence>
<gene>
    <name evidence="11" type="ORF">METZ01_LOCUS83569</name>
</gene>
<dbReference type="GO" id="GO:0065002">
    <property type="term" value="P:intracellular protein transmembrane transport"/>
    <property type="evidence" value="ECO:0007669"/>
    <property type="project" value="TreeGrafter"/>
</dbReference>
<dbReference type="PANTHER" id="PTHR34182">
    <property type="entry name" value="PROTEIN-EXPORT MEMBRANE PROTEIN SECG"/>
    <property type="match status" value="1"/>
</dbReference>
<dbReference type="Pfam" id="PF03840">
    <property type="entry name" value="SecG"/>
    <property type="match status" value="1"/>
</dbReference>